<proteinExistence type="predicted"/>
<protein>
    <submittedName>
        <fullName evidence="2">Uncharacterized protein</fullName>
    </submittedName>
</protein>
<name>A0ABD1CDB0_CULPP</name>
<dbReference type="EMBL" id="JBEHCU010013470">
    <property type="protein sequence ID" value="KAL1374310.1"/>
    <property type="molecule type" value="Genomic_DNA"/>
</dbReference>
<evidence type="ECO:0000313" key="3">
    <source>
        <dbReference type="Proteomes" id="UP001562425"/>
    </source>
</evidence>
<gene>
    <name evidence="2" type="ORF">pipiens_004945</name>
</gene>
<evidence type="ECO:0000313" key="2">
    <source>
        <dbReference type="EMBL" id="KAL1374310.1"/>
    </source>
</evidence>
<evidence type="ECO:0000256" key="1">
    <source>
        <dbReference type="SAM" id="MobiDB-lite"/>
    </source>
</evidence>
<accession>A0ABD1CDB0</accession>
<dbReference type="Proteomes" id="UP001562425">
    <property type="component" value="Unassembled WGS sequence"/>
</dbReference>
<dbReference type="AlphaFoldDB" id="A0ABD1CDB0"/>
<reference evidence="2 3" key="1">
    <citation type="submission" date="2024-05" db="EMBL/GenBank/DDBJ databases">
        <title>Culex pipiens pipiens assembly and annotation.</title>
        <authorList>
            <person name="Alout H."/>
            <person name="Durand T."/>
        </authorList>
    </citation>
    <scope>NUCLEOTIDE SEQUENCE [LARGE SCALE GENOMIC DNA]</scope>
    <source>
        <strain evidence="2">HA-2024</strain>
        <tissue evidence="2">Whole body</tissue>
    </source>
</reference>
<keyword evidence="3" id="KW-1185">Reference proteome</keyword>
<feature type="non-terminal residue" evidence="2">
    <location>
        <position position="1"/>
    </location>
</feature>
<comment type="caution">
    <text evidence="2">The sequence shown here is derived from an EMBL/GenBank/DDBJ whole genome shotgun (WGS) entry which is preliminary data.</text>
</comment>
<feature type="compositionally biased region" description="Polar residues" evidence="1">
    <location>
        <begin position="49"/>
        <end position="72"/>
    </location>
</feature>
<organism evidence="2 3">
    <name type="scientific">Culex pipiens pipiens</name>
    <name type="common">Northern house mosquito</name>
    <dbReference type="NCBI Taxonomy" id="38569"/>
    <lineage>
        <taxon>Eukaryota</taxon>
        <taxon>Metazoa</taxon>
        <taxon>Ecdysozoa</taxon>
        <taxon>Arthropoda</taxon>
        <taxon>Hexapoda</taxon>
        <taxon>Insecta</taxon>
        <taxon>Pterygota</taxon>
        <taxon>Neoptera</taxon>
        <taxon>Endopterygota</taxon>
        <taxon>Diptera</taxon>
        <taxon>Nematocera</taxon>
        <taxon>Culicoidea</taxon>
        <taxon>Culicidae</taxon>
        <taxon>Culicinae</taxon>
        <taxon>Culicini</taxon>
        <taxon>Culex</taxon>
        <taxon>Culex</taxon>
    </lineage>
</organism>
<feature type="region of interest" description="Disordered" evidence="1">
    <location>
        <begin position="1"/>
        <end position="72"/>
    </location>
</feature>
<sequence>LPRLEYLKRGHISNTSHTRSNRRAGKDRCRSDGVQSRLLWRARNVKGNEPSQRPSRSVVTPRLSQAPANPLR</sequence>